<dbReference type="Pfam" id="PF20108">
    <property type="entry name" value="DUF6498"/>
    <property type="match status" value="1"/>
</dbReference>
<keyword evidence="1" id="KW-0472">Membrane</keyword>
<name>A0ABD5M533_9EURY</name>
<dbReference type="EMBL" id="JBEDNY010000006">
    <property type="protein sequence ID" value="MEZ3165103.1"/>
    <property type="molecule type" value="Genomic_DNA"/>
</dbReference>
<gene>
    <name evidence="2" type="ORF">ABNG04_14725</name>
</gene>
<feature type="transmembrane region" description="Helical" evidence="1">
    <location>
        <begin position="138"/>
        <end position="157"/>
    </location>
</feature>
<organism evidence="2 3">
    <name type="scientific">Halorubrum miltondacostae</name>
    <dbReference type="NCBI Taxonomy" id="3076378"/>
    <lineage>
        <taxon>Archaea</taxon>
        <taxon>Methanobacteriati</taxon>
        <taxon>Methanobacteriota</taxon>
        <taxon>Stenosarchaea group</taxon>
        <taxon>Halobacteria</taxon>
        <taxon>Halobacteriales</taxon>
        <taxon>Haloferacaceae</taxon>
        <taxon>Halorubrum</taxon>
    </lineage>
</organism>
<feature type="transmembrane region" description="Helical" evidence="1">
    <location>
        <begin position="20"/>
        <end position="41"/>
    </location>
</feature>
<feature type="transmembrane region" description="Helical" evidence="1">
    <location>
        <begin position="178"/>
        <end position="200"/>
    </location>
</feature>
<sequence>MNGKSTSHGTRDSRIPDSELVALITANLVPIVGIVVFDLSVLGLLTLYWLEFGVVCFWAVVRAVFAGRPMERDKDPLLLGALDEKRASIPVPVVDADIRVMTIPTLLFVTPILAGLWIFVGALVVGPVASVNPTAEPSAWIIAGAFGIFLAAGWRTINTYFWDDGYQDHNVATALQSALTEGATVIVASVVALLAAAIFVTNSGGGAGARTIERVATGPLVIVVVSIRLFTDIAGYYYNGRLGAGLWSLVGRGDGYAPPNSTTIDTTLSETPTALRPSLLGRLVPTASHFRGHPGPWLLSPLAFLAASVAVSDGSIRIAVGFVVLGIGIPLTFVTLDYWIRYAGIEYQVDSNAIVATDTLFRTPLWRYESLHNGEVRVERDAVDSWLNTSTLIVDRGDRPTKLPRLADPTAITRVLAEASEVDNTTRDWNATSDDQDSMVDVGTALLRLDTASSTRMSLLSMGLFGAVSLIAIIVSAQFEGSVAAGVFVFLFTTIPFALLIAYAIKK</sequence>
<feature type="transmembrane region" description="Helical" evidence="1">
    <location>
        <begin position="483"/>
        <end position="505"/>
    </location>
</feature>
<keyword evidence="1" id="KW-0812">Transmembrane</keyword>
<protein>
    <submittedName>
        <fullName evidence="2">DUF6498-containing protein</fullName>
    </submittedName>
</protein>
<keyword evidence="3" id="KW-1185">Reference proteome</keyword>
<dbReference type="AlphaFoldDB" id="A0ABD5M533"/>
<evidence type="ECO:0000313" key="3">
    <source>
        <dbReference type="Proteomes" id="UP001567572"/>
    </source>
</evidence>
<comment type="caution">
    <text evidence="2">The sequence shown here is derived from an EMBL/GenBank/DDBJ whole genome shotgun (WGS) entry which is preliminary data.</text>
</comment>
<proteinExistence type="predicted"/>
<dbReference type="RefSeq" id="WP_371163146.1">
    <property type="nucleotide sequence ID" value="NZ_JBEDNX010000003.1"/>
</dbReference>
<accession>A0ABD5M533</accession>
<keyword evidence="1" id="KW-1133">Transmembrane helix</keyword>
<evidence type="ECO:0000256" key="1">
    <source>
        <dbReference type="SAM" id="Phobius"/>
    </source>
</evidence>
<dbReference type="InterPro" id="IPR045466">
    <property type="entry name" value="DUF6498"/>
</dbReference>
<feature type="transmembrane region" description="Helical" evidence="1">
    <location>
        <begin position="318"/>
        <end position="340"/>
    </location>
</feature>
<reference evidence="2 3" key="1">
    <citation type="submission" date="2024-06" db="EMBL/GenBank/DDBJ databases">
        <title>Halorubrum miltondacostae sp. nov., a potential PHA producer isolated from an inland solar saltern in Rio Maior, Portugal.</title>
        <authorList>
            <person name="Albuquerque L."/>
            <person name="Viver T."/>
            <person name="Barroso C."/>
            <person name="Claudino R."/>
            <person name="Galvan M."/>
            <person name="Simoes G."/>
            <person name="Lobo Da Cunha A."/>
            <person name="Egas C."/>
        </authorList>
    </citation>
    <scope>NUCLEOTIDE SEQUENCE [LARGE SCALE GENOMIC DNA]</scope>
    <source>
        <strain evidence="2 3">RMP-11</strain>
    </source>
</reference>
<feature type="transmembrane region" description="Helical" evidence="1">
    <location>
        <begin position="47"/>
        <end position="65"/>
    </location>
</feature>
<evidence type="ECO:0000313" key="2">
    <source>
        <dbReference type="EMBL" id="MEZ3165103.1"/>
    </source>
</evidence>
<feature type="transmembrane region" description="Helical" evidence="1">
    <location>
        <begin position="457"/>
        <end position="477"/>
    </location>
</feature>
<feature type="transmembrane region" description="Helical" evidence="1">
    <location>
        <begin position="106"/>
        <end position="126"/>
    </location>
</feature>
<dbReference type="Proteomes" id="UP001567572">
    <property type="component" value="Unassembled WGS sequence"/>
</dbReference>